<dbReference type="RefSeq" id="WP_171627676.1">
    <property type="nucleotide sequence ID" value="NZ_JABBPG010000010.1"/>
</dbReference>
<gene>
    <name evidence="7" type="ORF">HG263_19125</name>
</gene>
<dbReference type="PANTHER" id="PTHR43761">
    <property type="entry name" value="D-ISOMER SPECIFIC 2-HYDROXYACID DEHYDROGENASE FAMILY PROTEIN (AFU_ORTHOLOGUE AFUA_1G13630)"/>
    <property type="match status" value="1"/>
</dbReference>
<evidence type="ECO:0000313" key="7">
    <source>
        <dbReference type="EMBL" id="NOU52620.1"/>
    </source>
</evidence>
<dbReference type="InterPro" id="IPR029753">
    <property type="entry name" value="D-isomer_DH_CS"/>
</dbReference>
<dbReference type="SUPFAM" id="SSF51735">
    <property type="entry name" value="NAD(P)-binding Rossmann-fold domains"/>
    <property type="match status" value="1"/>
</dbReference>
<evidence type="ECO:0000259" key="6">
    <source>
        <dbReference type="Pfam" id="PF02826"/>
    </source>
</evidence>
<keyword evidence="8" id="KW-1185">Reference proteome</keyword>
<dbReference type="GO" id="GO:0016616">
    <property type="term" value="F:oxidoreductase activity, acting on the CH-OH group of donors, NAD or NADP as acceptor"/>
    <property type="evidence" value="ECO:0007669"/>
    <property type="project" value="InterPro"/>
</dbReference>
<dbReference type="InterPro" id="IPR006139">
    <property type="entry name" value="D-isomer_2_OHA_DH_cat_dom"/>
</dbReference>
<comment type="caution">
    <text evidence="7">The sequence shown here is derived from an EMBL/GenBank/DDBJ whole genome shotgun (WGS) entry which is preliminary data.</text>
</comment>
<dbReference type="Pfam" id="PF02826">
    <property type="entry name" value="2-Hacid_dh_C"/>
    <property type="match status" value="1"/>
</dbReference>
<dbReference type="AlphaFoldDB" id="A0A849VII7"/>
<dbReference type="PROSITE" id="PS00671">
    <property type="entry name" value="D_2_HYDROXYACID_DH_3"/>
    <property type="match status" value="1"/>
</dbReference>
<dbReference type="Pfam" id="PF00389">
    <property type="entry name" value="2-Hacid_dh"/>
    <property type="match status" value="1"/>
</dbReference>
<evidence type="ECO:0000259" key="5">
    <source>
        <dbReference type="Pfam" id="PF00389"/>
    </source>
</evidence>
<keyword evidence="3" id="KW-0520">NAD</keyword>
<evidence type="ECO:0000256" key="1">
    <source>
        <dbReference type="ARBA" id="ARBA00005854"/>
    </source>
</evidence>
<dbReference type="SUPFAM" id="SSF52283">
    <property type="entry name" value="Formate/glycerate dehydrogenase catalytic domain-like"/>
    <property type="match status" value="1"/>
</dbReference>
<evidence type="ECO:0000256" key="2">
    <source>
        <dbReference type="ARBA" id="ARBA00023002"/>
    </source>
</evidence>
<comment type="similarity">
    <text evidence="1 4">Belongs to the D-isomer specific 2-hydroxyacid dehydrogenase family.</text>
</comment>
<reference evidence="7 8" key="1">
    <citation type="submission" date="2020-04" db="EMBL/GenBank/DDBJ databases">
        <title>Pseudoalteromonas caenipelagi sp. nov., isolated from a tidal flat.</title>
        <authorList>
            <person name="Park S."/>
            <person name="Yoon J.-H."/>
        </authorList>
    </citation>
    <scope>NUCLEOTIDE SEQUENCE [LARGE SCALE GENOMIC DNA]</scope>
    <source>
        <strain evidence="7 8">JBTF-M23</strain>
    </source>
</reference>
<feature type="domain" description="D-isomer specific 2-hydroxyacid dehydrogenase NAD-binding" evidence="6">
    <location>
        <begin position="107"/>
        <end position="284"/>
    </location>
</feature>
<dbReference type="CDD" id="cd12162">
    <property type="entry name" value="2-Hacid_dh_4"/>
    <property type="match status" value="1"/>
</dbReference>
<evidence type="ECO:0000256" key="3">
    <source>
        <dbReference type="ARBA" id="ARBA00023027"/>
    </source>
</evidence>
<sequence>MNIVLLDANTLANTSLSALHNLGQLTEYGNTLPSQIVERCQHADVVITNKVVLDANVLGQLPNLKLICVAATGTNNIDLNEAKKQGITVTNVAGYSTPSVVQHTFTLLGNLLGNVHHYVNDCAQGMWQQSDMFCRLDHSITEIAGKQFVIVGYGTLGQAVANVARAFGANVIIAEHRHSKTIRQGRTPFEDALKQADIVSIHCPLNEKTTDLFEKSALSLLKPSAVLINTARGGIVNEHALVNALENAHIAGAAVDVLSFEPAQNDNPLLTYKGDNLLLTPHIAWASKESITRLVENIAQNIESFYKGRTSNIVV</sequence>
<name>A0A849VII7_9GAMM</name>
<organism evidence="7 8">
    <name type="scientific">Pseudoalteromonas caenipelagi</name>
    <dbReference type="NCBI Taxonomy" id="2726988"/>
    <lineage>
        <taxon>Bacteria</taxon>
        <taxon>Pseudomonadati</taxon>
        <taxon>Pseudomonadota</taxon>
        <taxon>Gammaproteobacteria</taxon>
        <taxon>Alteromonadales</taxon>
        <taxon>Pseudoalteromonadaceae</taxon>
        <taxon>Pseudoalteromonas</taxon>
    </lineage>
</organism>
<feature type="domain" description="D-isomer specific 2-hydroxyacid dehydrogenase catalytic" evidence="5">
    <location>
        <begin position="13"/>
        <end position="313"/>
    </location>
</feature>
<evidence type="ECO:0000256" key="4">
    <source>
        <dbReference type="RuleBase" id="RU003719"/>
    </source>
</evidence>
<dbReference type="InterPro" id="IPR050418">
    <property type="entry name" value="D-iso_2-hydroxyacid_DH_PdxB"/>
</dbReference>
<protein>
    <submittedName>
        <fullName evidence="7">D-2-hydroxyacid dehydrogenase</fullName>
    </submittedName>
</protein>
<dbReference type="InterPro" id="IPR036291">
    <property type="entry name" value="NAD(P)-bd_dom_sf"/>
</dbReference>
<keyword evidence="2 4" id="KW-0560">Oxidoreductase</keyword>
<proteinExistence type="inferred from homology"/>
<dbReference type="Proteomes" id="UP000586305">
    <property type="component" value="Unassembled WGS sequence"/>
</dbReference>
<evidence type="ECO:0000313" key="8">
    <source>
        <dbReference type="Proteomes" id="UP000586305"/>
    </source>
</evidence>
<dbReference type="Gene3D" id="3.40.50.720">
    <property type="entry name" value="NAD(P)-binding Rossmann-like Domain"/>
    <property type="match status" value="2"/>
</dbReference>
<dbReference type="PANTHER" id="PTHR43761:SF1">
    <property type="entry name" value="D-ISOMER SPECIFIC 2-HYDROXYACID DEHYDROGENASE CATALYTIC DOMAIN-CONTAINING PROTEIN-RELATED"/>
    <property type="match status" value="1"/>
</dbReference>
<dbReference type="GO" id="GO:0051287">
    <property type="term" value="F:NAD binding"/>
    <property type="evidence" value="ECO:0007669"/>
    <property type="project" value="InterPro"/>
</dbReference>
<accession>A0A849VII7</accession>
<dbReference type="EMBL" id="JABBPG010000010">
    <property type="protein sequence ID" value="NOU52620.1"/>
    <property type="molecule type" value="Genomic_DNA"/>
</dbReference>
<dbReference type="InterPro" id="IPR006140">
    <property type="entry name" value="D-isomer_DH_NAD-bd"/>
</dbReference>